<name>A0A0C3QWC0_9AGAM</name>
<keyword evidence="2" id="KW-1185">Reference proteome</keyword>
<reference evidence="2" key="2">
    <citation type="submission" date="2015-01" db="EMBL/GenBank/DDBJ databases">
        <title>Evolutionary Origins and Diversification of the Mycorrhizal Mutualists.</title>
        <authorList>
            <consortium name="DOE Joint Genome Institute"/>
            <consortium name="Mycorrhizal Genomics Consortium"/>
            <person name="Kohler A."/>
            <person name="Kuo A."/>
            <person name="Nagy L.G."/>
            <person name="Floudas D."/>
            <person name="Copeland A."/>
            <person name="Barry K.W."/>
            <person name="Cichocki N."/>
            <person name="Veneault-Fourrey C."/>
            <person name="LaButti K."/>
            <person name="Lindquist E.A."/>
            <person name="Lipzen A."/>
            <person name="Lundell T."/>
            <person name="Morin E."/>
            <person name="Murat C."/>
            <person name="Riley R."/>
            <person name="Ohm R."/>
            <person name="Sun H."/>
            <person name="Tunlid A."/>
            <person name="Henrissat B."/>
            <person name="Grigoriev I.V."/>
            <person name="Hibbett D.S."/>
            <person name="Martin F."/>
        </authorList>
    </citation>
    <scope>NUCLEOTIDE SEQUENCE [LARGE SCALE GENOMIC DNA]</scope>
    <source>
        <strain evidence="2">MUT 4182</strain>
    </source>
</reference>
<protein>
    <submittedName>
        <fullName evidence="1">Uncharacterized protein</fullName>
    </submittedName>
</protein>
<reference evidence="1 2" key="1">
    <citation type="submission" date="2014-04" db="EMBL/GenBank/DDBJ databases">
        <authorList>
            <consortium name="DOE Joint Genome Institute"/>
            <person name="Kuo A."/>
            <person name="Girlanda M."/>
            <person name="Perotto S."/>
            <person name="Kohler A."/>
            <person name="Nagy L.G."/>
            <person name="Floudas D."/>
            <person name="Copeland A."/>
            <person name="Barry K.W."/>
            <person name="Cichocki N."/>
            <person name="Veneault-Fourrey C."/>
            <person name="LaButti K."/>
            <person name="Lindquist E.A."/>
            <person name="Lipzen A."/>
            <person name="Lundell T."/>
            <person name="Morin E."/>
            <person name="Murat C."/>
            <person name="Sun H."/>
            <person name="Tunlid A."/>
            <person name="Henrissat B."/>
            <person name="Grigoriev I.V."/>
            <person name="Hibbett D.S."/>
            <person name="Martin F."/>
            <person name="Nordberg H.P."/>
            <person name="Cantor M.N."/>
            <person name="Hua S.X."/>
        </authorList>
    </citation>
    <scope>NUCLEOTIDE SEQUENCE [LARGE SCALE GENOMIC DNA]</scope>
    <source>
        <strain evidence="1 2">MUT 4182</strain>
    </source>
</reference>
<organism evidence="1 2">
    <name type="scientific">Tulasnella calospora MUT 4182</name>
    <dbReference type="NCBI Taxonomy" id="1051891"/>
    <lineage>
        <taxon>Eukaryota</taxon>
        <taxon>Fungi</taxon>
        <taxon>Dikarya</taxon>
        <taxon>Basidiomycota</taxon>
        <taxon>Agaricomycotina</taxon>
        <taxon>Agaricomycetes</taxon>
        <taxon>Cantharellales</taxon>
        <taxon>Tulasnellaceae</taxon>
        <taxon>Tulasnella</taxon>
    </lineage>
</organism>
<gene>
    <name evidence="1" type="ORF">M407DRAFT_241164</name>
</gene>
<proteinExistence type="predicted"/>
<dbReference type="Proteomes" id="UP000054248">
    <property type="component" value="Unassembled WGS sequence"/>
</dbReference>
<sequence>MESLSVRFQTIDSQKQLVSMLRNRYEGVTLLGETEPRCPMNLRSVELLGHPRTEGLVEEIKGILGKSNVFWADE</sequence>
<dbReference type="EMBL" id="KN822950">
    <property type="protein sequence ID" value="KIO33139.1"/>
    <property type="molecule type" value="Genomic_DNA"/>
</dbReference>
<evidence type="ECO:0000313" key="2">
    <source>
        <dbReference type="Proteomes" id="UP000054248"/>
    </source>
</evidence>
<accession>A0A0C3QWC0</accession>
<evidence type="ECO:0000313" key="1">
    <source>
        <dbReference type="EMBL" id="KIO33139.1"/>
    </source>
</evidence>
<dbReference type="HOGENOM" id="CLU_187308_0_0_1"/>
<dbReference type="AlphaFoldDB" id="A0A0C3QWC0"/>